<comment type="caution">
    <text evidence="4">The sequence shown here is derived from an EMBL/GenBank/DDBJ whole genome shotgun (WGS) entry which is preliminary data.</text>
</comment>
<name>A0A438M4R1_9ACTN</name>
<dbReference type="InterPro" id="IPR050505">
    <property type="entry name" value="WDR55/POC1"/>
</dbReference>
<dbReference type="PROSITE" id="PS00678">
    <property type="entry name" value="WD_REPEATS_1"/>
    <property type="match status" value="2"/>
</dbReference>
<dbReference type="Gene3D" id="2.130.10.10">
    <property type="entry name" value="YVTN repeat-like/Quinoprotein amine dehydrogenase"/>
    <property type="match status" value="2"/>
</dbReference>
<organism evidence="4 5">
    <name type="scientific">Nonomuraea polychroma</name>
    <dbReference type="NCBI Taxonomy" id="46176"/>
    <lineage>
        <taxon>Bacteria</taxon>
        <taxon>Bacillati</taxon>
        <taxon>Actinomycetota</taxon>
        <taxon>Actinomycetes</taxon>
        <taxon>Streptosporangiales</taxon>
        <taxon>Streptosporangiaceae</taxon>
        <taxon>Nonomuraea</taxon>
    </lineage>
</organism>
<sequence length="358" mass="37809">MSLLSWLTVLPCGSPLDAIQVVARADYPARVSDERLILSSAAPDGRIDDLAVVDVDGAPLVVCTGDYKLWSWAPLQDEWRERPLAYACAEDPLAAEYPDAENDIDSVAVAVSDGRVVLAAGGDEQGAAIWDLDSGELLRGTTYDGLYISSIATVKGEGPPQFVASSGVHWDGVQVLGLSAEELPVELAAGPIWGLATARIDGRSLVVGGGEEYVEMWNLANGEQAASFYVNDGRTYAVALSELDGRPVVVAGTDSGKVYVFDLSGGEEDDPIHEPSTGHEGRINALDVAMVGERAVVVTGGEDGTIRLWDLASGRQIGPPLTGHNWSVEAVVVTTMQDRPVALTAGRDGVARVWDLTL</sequence>
<dbReference type="InterPro" id="IPR011047">
    <property type="entry name" value="Quinoprotein_ADH-like_sf"/>
</dbReference>
<dbReference type="Pfam" id="PF00400">
    <property type="entry name" value="WD40"/>
    <property type="match status" value="2"/>
</dbReference>
<evidence type="ECO:0000256" key="2">
    <source>
        <dbReference type="ARBA" id="ARBA00022737"/>
    </source>
</evidence>
<dbReference type="Proteomes" id="UP000284824">
    <property type="component" value="Unassembled WGS sequence"/>
</dbReference>
<dbReference type="InterPro" id="IPR015943">
    <property type="entry name" value="WD40/YVTN_repeat-like_dom_sf"/>
</dbReference>
<keyword evidence="2" id="KW-0677">Repeat</keyword>
<feature type="repeat" description="WD" evidence="3">
    <location>
        <begin position="276"/>
        <end position="319"/>
    </location>
</feature>
<dbReference type="PANTHER" id="PTHR44019">
    <property type="entry name" value="WD REPEAT-CONTAINING PROTEIN 55"/>
    <property type="match status" value="1"/>
</dbReference>
<reference evidence="4 5" key="1">
    <citation type="submission" date="2019-01" db="EMBL/GenBank/DDBJ databases">
        <title>Sequencing the genomes of 1000 actinobacteria strains.</title>
        <authorList>
            <person name="Klenk H.-P."/>
        </authorList>
    </citation>
    <scope>NUCLEOTIDE SEQUENCE [LARGE SCALE GENOMIC DNA]</scope>
    <source>
        <strain evidence="4 5">DSM 43925</strain>
    </source>
</reference>
<gene>
    <name evidence="4" type="ORF">EDD27_3227</name>
</gene>
<evidence type="ECO:0000313" key="5">
    <source>
        <dbReference type="Proteomes" id="UP000284824"/>
    </source>
</evidence>
<dbReference type="EMBL" id="SAUN01000001">
    <property type="protein sequence ID" value="RVX40799.1"/>
    <property type="molecule type" value="Genomic_DNA"/>
</dbReference>
<dbReference type="RefSeq" id="WP_127933129.1">
    <property type="nucleotide sequence ID" value="NZ_SAUN01000001.1"/>
</dbReference>
<keyword evidence="1 3" id="KW-0853">WD repeat</keyword>
<dbReference type="PROSITE" id="PS50294">
    <property type="entry name" value="WD_REPEATS_REGION"/>
    <property type="match status" value="2"/>
</dbReference>
<proteinExistence type="predicted"/>
<dbReference type="InterPro" id="IPR020472">
    <property type="entry name" value="WD40_PAC1"/>
</dbReference>
<dbReference type="PROSITE" id="PS50082">
    <property type="entry name" value="WD_REPEATS_2"/>
    <property type="match status" value="2"/>
</dbReference>
<dbReference type="AlphaFoldDB" id="A0A438M4R1"/>
<dbReference type="PRINTS" id="PR00320">
    <property type="entry name" value="GPROTEINBRPT"/>
</dbReference>
<dbReference type="OrthoDB" id="414967at2"/>
<feature type="repeat" description="WD" evidence="3">
    <location>
        <begin position="321"/>
        <end position="358"/>
    </location>
</feature>
<keyword evidence="5" id="KW-1185">Reference proteome</keyword>
<protein>
    <submittedName>
        <fullName evidence="4">WD domain G-beta repeat uncharacterized protein</fullName>
    </submittedName>
</protein>
<dbReference type="InterPro" id="IPR019775">
    <property type="entry name" value="WD40_repeat_CS"/>
</dbReference>
<dbReference type="PANTHER" id="PTHR44019:SF8">
    <property type="entry name" value="POC1 CENTRIOLAR PROTEIN HOMOLOG"/>
    <property type="match status" value="1"/>
</dbReference>
<evidence type="ECO:0000313" key="4">
    <source>
        <dbReference type="EMBL" id="RVX40799.1"/>
    </source>
</evidence>
<accession>A0A438M4R1</accession>
<evidence type="ECO:0000256" key="3">
    <source>
        <dbReference type="PROSITE-ProRule" id="PRU00221"/>
    </source>
</evidence>
<dbReference type="SMART" id="SM00320">
    <property type="entry name" value="WD40"/>
    <property type="match status" value="4"/>
</dbReference>
<evidence type="ECO:0000256" key="1">
    <source>
        <dbReference type="ARBA" id="ARBA00022574"/>
    </source>
</evidence>
<dbReference type="InterPro" id="IPR001680">
    <property type="entry name" value="WD40_rpt"/>
</dbReference>
<dbReference type="SUPFAM" id="SSF50998">
    <property type="entry name" value="Quinoprotein alcohol dehydrogenase-like"/>
    <property type="match status" value="1"/>
</dbReference>